<keyword evidence="2" id="KW-1185">Reference proteome</keyword>
<proteinExistence type="predicted"/>
<evidence type="ECO:0000313" key="1">
    <source>
        <dbReference type="EMBL" id="AZK47505.1"/>
    </source>
</evidence>
<dbReference type="EMBL" id="CP034248">
    <property type="protein sequence ID" value="AZK47505.1"/>
    <property type="molecule type" value="Genomic_DNA"/>
</dbReference>
<dbReference type="Proteomes" id="UP000273145">
    <property type="component" value="Chromosome"/>
</dbReference>
<evidence type="ECO:0000313" key="2">
    <source>
        <dbReference type="Proteomes" id="UP000273145"/>
    </source>
</evidence>
<dbReference type="OrthoDB" id="2606938at2"/>
<protein>
    <submittedName>
        <fullName evidence="1">Uncharacterized protein</fullName>
    </submittedName>
</protein>
<dbReference type="RefSeq" id="WP_125083531.1">
    <property type="nucleotide sequence ID" value="NZ_CP034248.1"/>
</dbReference>
<dbReference type="KEGG" id="plen:EIM92_16220"/>
<dbReference type="AlphaFoldDB" id="A0A3Q8S5J5"/>
<name>A0A3Q8S5J5_9BACL</name>
<accession>A0A3Q8S5J5</accession>
<organism evidence="1 2">
    <name type="scientific">Paenibacillus lentus</name>
    <dbReference type="NCBI Taxonomy" id="1338368"/>
    <lineage>
        <taxon>Bacteria</taxon>
        <taxon>Bacillati</taxon>
        <taxon>Bacillota</taxon>
        <taxon>Bacilli</taxon>
        <taxon>Bacillales</taxon>
        <taxon>Paenibacillaceae</taxon>
        <taxon>Paenibacillus</taxon>
    </lineage>
</organism>
<reference evidence="1 2" key="1">
    <citation type="submission" date="2018-11" db="EMBL/GenBank/DDBJ databases">
        <title>Genome sequencing of Paenibacillus lentus DSM25539(T).</title>
        <authorList>
            <person name="Kook J.-K."/>
            <person name="Park S.-N."/>
            <person name="Lim Y.K."/>
        </authorList>
    </citation>
    <scope>NUCLEOTIDE SEQUENCE [LARGE SCALE GENOMIC DNA]</scope>
    <source>
        <strain evidence="1 2">DSM 25539</strain>
    </source>
</reference>
<sequence>MDYINYHDSLNELDDLTLEGLFGDEAIEMIELRSVLGTDDQLHKILSEWESDLSQYGKEKVKELMHSFVEIYLGAIKSDRSVALASILNFWRGSLDNPEQERVSSYVETLRLHREAINQMGEFQRKQNKSLGDRKRVMGQFINAYSKSVEFISMILANCIELVRISKGEQVNRDDILKLTLHKKIQLFNEETNYQYEAFTKLLDRNIRNADAHNSIKYSGQKNCLEAKKRVGNKTIIIEISINEWFQDIYPKTGWLVQAFIFSTALISLGLSNIDLFKEKYLSLFG</sequence>
<gene>
    <name evidence="1" type="ORF">EIM92_16220</name>
</gene>